<feature type="region of interest" description="Disordered" evidence="4">
    <location>
        <begin position="144"/>
        <end position="174"/>
    </location>
</feature>
<dbReference type="PANTHER" id="PTHR28529">
    <property type="entry name" value="DNA REPAIR PROTEIN SWI5 HOMOLOG"/>
    <property type="match status" value="1"/>
</dbReference>
<name>A0A0W4ZIT9_PNEJ7</name>
<dbReference type="OrthoDB" id="255837at2759"/>
<proteinExistence type="inferred from homology"/>
<dbReference type="EMBL" id="LFWA01000012">
    <property type="protein sequence ID" value="KTW28288.1"/>
    <property type="molecule type" value="Genomic_DNA"/>
</dbReference>
<dbReference type="GO" id="GO:0032798">
    <property type="term" value="C:Swi5-Sfr1 complex"/>
    <property type="evidence" value="ECO:0007669"/>
    <property type="project" value="TreeGrafter"/>
</dbReference>
<dbReference type="Gene3D" id="1.20.5.170">
    <property type="match status" value="1"/>
</dbReference>
<dbReference type="GO" id="GO:0034974">
    <property type="term" value="C:Swi5-Swi2 complex"/>
    <property type="evidence" value="ECO:0007669"/>
    <property type="project" value="TreeGrafter"/>
</dbReference>
<evidence type="ECO:0000256" key="4">
    <source>
        <dbReference type="SAM" id="MobiDB-lite"/>
    </source>
</evidence>
<dbReference type="GeneID" id="28941225"/>
<dbReference type="VEuPathDB" id="FungiDB:T551_02707"/>
<gene>
    <name evidence="5" type="ORF">T551_02707</name>
</gene>
<feature type="region of interest" description="Disordered" evidence="4">
    <location>
        <begin position="38"/>
        <end position="81"/>
    </location>
</feature>
<dbReference type="GO" id="GO:0000709">
    <property type="term" value="P:meiotic joint molecule formation"/>
    <property type="evidence" value="ECO:0007669"/>
    <property type="project" value="TreeGrafter"/>
</dbReference>
<evidence type="ECO:0000256" key="2">
    <source>
        <dbReference type="ARBA" id="ARBA00022763"/>
    </source>
</evidence>
<comment type="caution">
    <text evidence="5">The sequence shown here is derived from an EMBL/GenBank/DDBJ whole genome shotgun (WGS) entry which is preliminary data.</text>
</comment>
<keyword evidence="2" id="KW-0227">DNA damage</keyword>
<dbReference type="GO" id="GO:0010772">
    <property type="term" value="P:meiotic DNA recombinase assembly involved in reciprocal meiotic recombination"/>
    <property type="evidence" value="ECO:0007669"/>
    <property type="project" value="TreeGrafter"/>
</dbReference>
<evidence type="ECO:0000313" key="5">
    <source>
        <dbReference type="EMBL" id="KTW28288.1"/>
    </source>
</evidence>
<dbReference type="RefSeq" id="XP_018228850.1">
    <property type="nucleotide sequence ID" value="XM_018374970.1"/>
</dbReference>
<dbReference type="InterPro" id="IPR010760">
    <property type="entry name" value="DNA-repair_Swi5"/>
</dbReference>
<dbReference type="Pfam" id="PF07061">
    <property type="entry name" value="Swi5"/>
    <property type="match status" value="1"/>
</dbReference>
<dbReference type="eggNOG" id="ENOG502SBQH">
    <property type="taxonomic scope" value="Eukaryota"/>
</dbReference>
<sequence>MRGSAQRGLIAPETDTIQQLWQKAANTKKYKEITKEICTKQNQHKEPKTKKGAGNKGGVAGSGSERAYVTGGSPAGDAKTVKKHITQLHTYNEIRDVALGLMGKLADQERRRIYGSGHPSGMGVCGGKIVAEAGSEGQNAAITQKVPEKNPACQSTAEKPPHSAVDPPTDGQYD</sequence>
<dbReference type="Proteomes" id="UP000053447">
    <property type="component" value="Unassembled WGS sequence"/>
</dbReference>
<keyword evidence="3" id="KW-0234">DNA repair</keyword>
<comment type="similarity">
    <text evidence="1">Belongs to the SWI5/SAE3 family.</text>
</comment>
<dbReference type="STRING" id="1408657.A0A0W4ZIT9"/>
<reference evidence="6" key="1">
    <citation type="journal article" date="2016" name="Nat. Commun.">
        <title>Genome analysis of three Pneumocystis species reveals adaptation mechanisms to life exclusively in mammalian hosts.</title>
        <authorList>
            <person name="Ma L."/>
            <person name="Chen Z."/>
            <person name="Huang D.W."/>
            <person name="Kutty G."/>
            <person name="Ishihara M."/>
            <person name="Wang H."/>
            <person name="Abouelleil A."/>
            <person name="Bishop L."/>
            <person name="Davey E."/>
            <person name="Deng R."/>
            <person name="Deng X."/>
            <person name="Fan L."/>
            <person name="Fantoni G."/>
            <person name="Fitzgerald M."/>
            <person name="Gogineni E."/>
            <person name="Goldberg J.M."/>
            <person name="Handley G."/>
            <person name="Hu X."/>
            <person name="Huber C."/>
            <person name="Jiao X."/>
            <person name="Jones K."/>
            <person name="Levin J.Z."/>
            <person name="Liu Y."/>
            <person name="Macdonald P."/>
            <person name="Melnikov A."/>
            <person name="Raley C."/>
            <person name="Sassi M."/>
            <person name="Sherman B.T."/>
            <person name="Song X."/>
            <person name="Sykes S."/>
            <person name="Tran B."/>
            <person name="Walsh L."/>
            <person name="Xia Y."/>
            <person name="Yang J."/>
            <person name="Young S."/>
            <person name="Zeng Q."/>
            <person name="Zheng X."/>
            <person name="Stephens R."/>
            <person name="Nusbaum C."/>
            <person name="Birren B.W."/>
            <person name="Azadi P."/>
            <person name="Lempicki R.A."/>
            <person name="Cuomo C.A."/>
            <person name="Kovacs J.A."/>
        </authorList>
    </citation>
    <scope>NUCLEOTIDE SEQUENCE [LARGE SCALE GENOMIC DNA]</scope>
    <source>
        <strain evidence="6">RU7</strain>
    </source>
</reference>
<evidence type="ECO:0000256" key="3">
    <source>
        <dbReference type="ARBA" id="ARBA00023204"/>
    </source>
</evidence>
<keyword evidence="6" id="KW-1185">Reference proteome</keyword>
<dbReference type="PANTHER" id="PTHR28529:SF2">
    <property type="entry name" value="DNA REPAIR PROTEIN SWI5 HOMOLOG"/>
    <property type="match status" value="1"/>
</dbReference>
<organism evidence="5 6">
    <name type="scientific">Pneumocystis jirovecii (strain RU7)</name>
    <name type="common">Human pneumocystis pneumonia agent</name>
    <dbReference type="NCBI Taxonomy" id="1408657"/>
    <lineage>
        <taxon>Eukaryota</taxon>
        <taxon>Fungi</taxon>
        <taxon>Dikarya</taxon>
        <taxon>Ascomycota</taxon>
        <taxon>Taphrinomycotina</taxon>
        <taxon>Pneumocystomycetes</taxon>
        <taxon>Pneumocystaceae</taxon>
        <taxon>Pneumocystis</taxon>
    </lineage>
</organism>
<protein>
    <submittedName>
        <fullName evidence="5">Uncharacterized protein</fullName>
    </submittedName>
</protein>
<evidence type="ECO:0000256" key="1">
    <source>
        <dbReference type="ARBA" id="ARBA00008060"/>
    </source>
</evidence>
<dbReference type="AlphaFoldDB" id="A0A0W4ZIT9"/>
<evidence type="ECO:0000313" key="6">
    <source>
        <dbReference type="Proteomes" id="UP000053447"/>
    </source>
</evidence>
<accession>A0A0W4ZIT9</accession>